<dbReference type="SMART" id="SM00481">
    <property type="entry name" value="POLIIIAc"/>
    <property type="match status" value="1"/>
</dbReference>
<evidence type="ECO:0000259" key="2">
    <source>
        <dbReference type="SMART" id="SM00481"/>
    </source>
</evidence>
<dbReference type="InterPro" id="IPR016195">
    <property type="entry name" value="Pol/histidinol_Pase-like"/>
</dbReference>
<dbReference type="CDD" id="cd07438">
    <property type="entry name" value="PHP_HisPPase_AMP"/>
    <property type="match status" value="1"/>
</dbReference>
<feature type="domain" description="Polymerase/histidinol phosphatase N-terminal" evidence="2">
    <location>
        <begin position="13"/>
        <end position="78"/>
    </location>
</feature>
<dbReference type="PANTHER" id="PTHR42924">
    <property type="entry name" value="EXONUCLEASE"/>
    <property type="match status" value="1"/>
</dbReference>
<dbReference type="InterPro" id="IPR003141">
    <property type="entry name" value="Pol/His_phosphatase_N"/>
</dbReference>
<evidence type="ECO:0000313" key="4">
    <source>
        <dbReference type="Proteomes" id="UP000431744"/>
    </source>
</evidence>
<dbReference type="SUPFAM" id="SSF89550">
    <property type="entry name" value="PHP domain-like"/>
    <property type="match status" value="1"/>
</dbReference>
<keyword evidence="4" id="KW-1185">Reference proteome</keyword>
<dbReference type="InterPro" id="IPR004013">
    <property type="entry name" value="PHP_dom"/>
</dbReference>
<organism evidence="3 4">
    <name type="scientific">Pseudoclavibacter endophyticus</name>
    <dbReference type="NCBI Taxonomy" id="1778590"/>
    <lineage>
        <taxon>Bacteria</taxon>
        <taxon>Bacillati</taxon>
        <taxon>Actinomycetota</taxon>
        <taxon>Actinomycetes</taxon>
        <taxon>Micrococcales</taxon>
        <taxon>Microbacteriaceae</taxon>
        <taxon>Pseudoclavibacter</taxon>
    </lineage>
</organism>
<dbReference type="InterPro" id="IPR052018">
    <property type="entry name" value="PHP_domain"/>
</dbReference>
<feature type="region of interest" description="Disordered" evidence="1">
    <location>
        <begin position="1"/>
        <end position="28"/>
    </location>
</feature>
<protein>
    <submittedName>
        <fullName evidence="3">PHP domain-containing protein</fullName>
    </submittedName>
</protein>
<dbReference type="RefSeq" id="WP_158028362.1">
    <property type="nucleotide sequence ID" value="NZ_BMHG01000001.1"/>
</dbReference>
<dbReference type="Gene3D" id="1.10.150.650">
    <property type="match status" value="1"/>
</dbReference>
<dbReference type="PANTHER" id="PTHR42924:SF3">
    <property type="entry name" value="POLYMERASE_HISTIDINOL PHOSPHATASE N-TERMINAL DOMAIN-CONTAINING PROTEIN"/>
    <property type="match status" value="1"/>
</dbReference>
<dbReference type="GO" id="GO:0035312">
    <property type="term" value="F:5'-3' DNA exonuclease activity"/>
    <property type="evidence" value="ECO:0007669"/>
    <property type="project" value="TreeGrafter"/>
</dbReference>
<reference evidence="3 4" key="1">
    <citation type="submission" date="2019-09" db="EMBL/GenBank/DDBJ databases">
        <title>Phylogeny of genus Pseudoclavibacter and closely related genus.</title>
        <authorList>
            <person name="Li Y."/>
        </authorList>
    </citation>
    <scope>NUCLEOTIDE SEQUENCE [LARGE SCALE GENOMIC DNA]</scope>
    <source>
        <strain evidence="3 4">EGI 60007</strain>
    </source>
</reference>
<sequence>MSRVPRFDPAKPIDLHTHSSASDGTEEPAEVVRQASLAGVGTIALTDHDSTAGWRVASAAAVRHGVTLVPGVELSTQIGRASVHVLGYLVDPQNVALRVEMDAVRESRVTRAERMVARIGADYPLTWADVLAVAETGATVGRPHIADALVVNGVVPNRSAAFDSILHWRGGYYQPHHAPAPERAIELVRAAGGVPVLAHPATRGGAALLDDRFSELLAAGLLGLEIEHRENGEEGKRVLRELAARHDLIVTGSSDYHGSGKPNRLGEHTTAPAMLERIIESASGSSPVYP</sequence>
<proteinExistence type="predicted"/>
<dbReference type="AlphaFoldDB" id="A0A6H9WS73"/>
<dbReference type="Proteomes" id="UP000431744">
    <property type="component" value="Unassembled WGS sequence"/>
</dbReference>
<comment type="caution">
    <text evidence="3">The sequence shown here is derived from an EMBL/GenBank/DDBJ whole genome shotgun (WGS) entry which is preliminary data.</text>
</comment>
<feature type="compositionally biased region" description="Basic and acidic residues" evidence="1">
    <location>
        <begin position="1"/>
        <end position="17"/>
    </location>
</feature>
<name>A0A6H9WS73_9MICO</name>
<evidence type="ECO:0000313" key="3">
    <source>
        <dbReference type="EMBL" id="KAB1649777.1"/>
    </source>
</evidence>
<dbReference type="OrthoDB" id="9804333at2"/>
<gene>
    <name evidence="3" type="ORF">F8O04_05970</name>
</gene>
<dbReference type="GO" id="GO:0004534">
    <property type="term" value="F:5'-3' RNA exonuclease activity"/>
    <property type="evidence" value="ECO:0007669"/>
    <property type="project" value="TreeGrafter"/>
</dbReference>
<dbReference type="Pfam" id="PF02811">
    <property type="entry name" value="PHP"/>
    <property type="match status" value="1"/>
</dbReference>
<dbReference type="Gene3D" id="3.20.20.140">
    <property type="entry name" value="Metal-dependent hydrolases"/>
    <property type="match status" value="1"/>
</dbReference>
<evidence type="ECO:0000256" key="1">
    <source>
        <dbReference type="SAM" id="MobiDB-lite"/>
    </source>
</evidence>
<dbReference type="EMBL" id="WBJY01000001">
    <property type="protein sequence ID" value="KAB1649777.1"/>
    <property type="molecule type" value="Genomic_DNA"/>
</dbReference>
<accession>A0A6H9WS73</accession>